<reference evidence="1 2" key="1">
    <citation type="submission" date="2017-05" db="EMBL/GenBank/DDBJ databases">
        <authorList>
            <person name="Varghese N."/>
            <person name="Submissions S."/>
        </authorList>
    </citation>
    <scope>NUCLEOTIDE SEQUENCE [LARGE SCALE GENOMIC DNA]</scope>
    <source>
        <strain evidence="1 2">DSM 28009</strain>
    </source>
</reference>
<name>A0A521AVZ3_9RHOB</name>
<protein>
    <submittedName>
        <fullName evidence="1">Lipocalin-like domain-containing protein</fullName>
    </submittedName>
</protein>
<keyword evidence="2" id="KW-1185">Reference proteome</keyword>
<dbReference type="SUPFAM" id="SSF50814">
    <property type="entry name" value="Lipocalins"/>
    <property type="match status" value="1"/>
</dbReference>
<accession>A0A521AVZ3</accession>
<dbReference type="RefSeq" id="WP_142633430.1">
    <property type="nucleotide sequence ID" value="NZ_CANMET010000004.1"/>
</dbReference>
<proteinExistence type="predicted"/>
<organism evidence="1 2">
    <name type="scientific">Ruegeria faecimaris</name>
    <dbReference type="NCBI Taxonomy" id="686389"/>
    <lineage>
        <taxon>Bacteria</taxon>
        <taxon>Pseudomonadati</taxon>
        <taxon>Pseudomonadota</taxon>
        <taxon>Alphaproteobacteria</taxon>
        <taxon>Rhodobacterales</taxon>
        <taxon>Roseobacteraceae</taxon>
        <taxon>Ruegeria</taxon>
    </lineage>
</organism>
<gene>
    <name evidence="1" type="ORF">SAMN06265380_101357</name>
</gene>
<evidence type="ECO:0000313" key="1">
    <source>
        <dbReference type="EMBL" id="SMO38975.1"/>
    </source>
</evidence>
<dbReference type="Proteomes" id="UP000319555">
    <property type="component" value="Unassembled WGS sequence"/>
</dbReference>
<evidence type="ECO:0000313" key="2">
    <source>
        <dbReference type="Proteomes" id="UP000319555"/>
    </source>
</evidence>
<dbReference type="Gene3D" id="2.40.128.20">
    <property type="match status" value="1"/>
</dbReference>
<sequence>MFRRVLSWVVGCLLVGLIPTCGLVDNEGFRARQFNIQPVEAVNWSIFDEPYFEVAASRRKSKGKQRLFVRLEGQPYPSYQLRDPDRTECFGYIAGASDCFENHLSVPTRRSESALEYDITAASPTKFHIIYVGDGEQMVVLARPDRSFAVVLSRDLTITQNQLTIARDVLSENGFDPQELKVVK</sequence>
<dbReference type="InterPro" id="IPR012674">
    <property type="entry name" value="Calycin"/>
</dbReference>
<dbReference type="AlphaFoldDB" id="A0A521AVZ3"/>
<dbReference type="EMBL" id="FXTE01000001">
    <property type="protein sequence ID" value="SMO38975.1"/>
    <property type="molecule type" value="Genomic_DNA"/>
</dbReference>